<dbReference type="InterPro" id="IPR003115">
    <property type="entry name" value="ParB_N"/>
</dbReference>
<gene>
    <name evidence="2" type="ORF">SAMN04488047_102339</name>
</gene>
<feature type="domain" description="ParB-like N-terminal" evidence="1">
    <location>
        <begin position="14"/>
        <end position="108"/>
    </location>
</feature>
<dbReference type="InterPro" id="IPR036086">
    <property type="entry name" value="ParB/Sulfiredoxin_sf"/>
</dbReference>
<evidence type="ECO:0000259" key="1">
    <source>
        <dbReference type="SMART" id="SM00470"/>
    </source>
</evidence>
<dbReference type="EMBL" id="FOXA01000002">
    <property type="protein sequence ID" value="SFP10939.1"/>
    <property type="molecule type" value="Genomic_DNA"/>
</dbReference>
<name>A0A1I5MN05_9RHOB</name>
<protein>
    <submittedName>
        <fullName evidence="2">ParB-like nuclease domain-containing protein</fullName>
    </submittedName>
</protein>
<proteinExistence type="predicted"/>
<dbReference type="AlphaFoldDB" id="A0A1I5MN05"/>
<organism evidence="2 3">
    <name type="scientific">Tranquillimonas alkanivorans</name>
    <dbReference type="NCBI Taxonomy" id="441119"/>
    <lineage>
        <taxon>Bacteria</taxon>
        <taxon>Pseudomonadati</taxon>
        <taxon>Pseudomonadota</taxon>
        <taxon>Alphaproteobacteria</taxon>
        <taxon>Rhodobacterales</taxon>
        <taxon>Roseobacteraceae</taxon>
        <taxon>Tranquillimonas</taxon>
    </lineage>
</organism>
<dbReference type="OrthoDB" id="7353482at2"/>
<reference evidence="2 3" key="1">
    <citation type="submission" date="2016-10" db="EMBL/GenBank/DDBJ databases">
        <authorList>
            <person name="de Groot N.N."/>
        </authorList>
    </citation>
    <scope>NUCLEOTIDE SEQUENCE [LARGE SCALE GENOMIC DNA]</scope>
    <source>
        <strain evidence="2 3">DSM 19547</strain>
    </source>
</reference>
<dbReference type="Pfam" id="PF02195">
    <property type="entry name" value="ParB_N"/>
    <property type="match status" value="1"/>
</dbReference>
<evidence type="ECO:0000313" key="3">
    <source>
        <dbReference type="Proteomes" id="UP000199356"/>
    </source>
</evidence>
<dbReference type="Gene3D" id="3.90.1530.10">
    <property type="entry name" value="Conserved hypothetical protein from pyrococcus furiosus pfu- 392566-001, ParB domain"/>
    <property type="match status" value="1"/>
</dbReference>
<dbReference type="SMART" id="SM00470">
    <property type="entry name" value="ParB"/>
    <property type="match status" value="1"/>
</dbReference>
<dbReference type="SUPFAM" id="SSF110849">
    <property type="entry name" value="ParB/Sulfiredoxin"/>
    <property type="match status" value="1"/>
</dbReference>
<accession>A0A1I5MN05</accession>
<dbReference type="STRING" id="441119.SAMN04488047_102339"/>
<keyword evidence="3" id="KW-1185">Reference proteome</keyword>
<evidence type="ECO:0000313" key="2">
    <source>
        <dbReference type="EMBL" id="SFP10939.1"/>
    </source>
</evidence>
<sequence>MTKEIQGLTRVRTQWVKLTEIHTRPDDFQHRASVCNEYHADELARALKGKQELPPVDVWRNPETRELIIIDGHHRHEAHIRASRQKVRVVIYEGPERDAVLYALKANSETKLPMAAWERSDAAWRLVCKTENGEDDGTSVYSKAELVKNSQVSNGTIGTMRSTRKKLLEAGQDLPRTWEAAQMLLRREAADKLTDEDFNEMTKARAEKLYEKFGKEIGREADIEVVPKNRTLG</sequence>
<dbReference type="Proteomes" id="UP000199356">
    <property type="component" value="Unassembled WGS sequence"/>
</dbReference>